<accession>A0ABU6G767</accession>
<dbReference type="RefSeq" id="WP_326074069.1">
    <property type="nucleotide sequence ID" value="NZ_JARLKY010000060.1"/>
</dbReference>
<sequence length="277" mass="31723">MNRYSKLLNWEIVRFSKIFGALGLLTIVAQFLGIWLNAKAYLSSAENTMERNSLTAIQYVEQFNPAKMTNSFQSIWFEGSIALCAVTIFLYIFWTWYKEWLGKNTFAYRLLMLPTSRMNVYLAKLTAIVLYVLGFVALQFVLLPVQLAVFNSLIPSEWRQPVTIGELIGRNRFIHMLLPSDFIEFVLYYGAGVMSVIILFTGILLERSYRIKGIVAGVLYSAAAVVIFILPYLVADKWLNNNWFPSEVLLYQVVIGLCLTAVSLWLSSYLLRKKVTV</sequence>
<keyword evidence="3" id="KW-1185">Reference proteome</keyword>
<evidence type="ECO:0008006" key="4">
    <source>
        <dbReference type="Google" id="ProtNLM"/>
    </source>
</evidence>
<evidence type="ECO:0000313" key="3">
    <source>
        <dbReference type="Proteomes" id="UP001338137"/>
    </source>
</evidence>
<evidence type="ECO:0000256" key="1">
    <source>
        <dbReference type="SAM" id="Phobius"/>
    </source>
</evidence>
<feature type="transmembrane region" description="Helical" evidence="1">
    <location>
        <begin position="12"/>
        <end position="36"/>
    </location>
</feature>
<keyword evidence="1" id="KW-0812">Transmembrane</keyword>
<feature type="transmembrane region" description="Helical" evidence="1">
    <location>
        <begin position="75"/>
        <end position="97"/>
    </location>
</feature>
<gene>
    <name evidence="2" type="ORF">P4I72_23015</name>
</gene>
<feature type="transmembrane region" description="Helical" evidence="1">
    <location>
        <begin position="214"/>
        <end position="234"/>
    </location>
</feature>
<keyword evidence="1" id="KW-1133">Transmembrane helix</keyword>
<keyword evidence="1" id="KW-0472">Membrane</keyword>
<feature type="transmembrane region" description="Helical" evidence="1">
    <location>
        <begin position="249"/>
        <end position="271"/>
    </location>
</feature>
<organism evidence="2 3">
    <name type="scientific">Paenibacillus alba</name>
    <dbReference type="NCBI Taxonomy" id="1197127"/>
    <lineage>
        <taxon>Bacteria</taxon>
        <taxon>Bacillati</taxon>
        <taxon>Bacillota</taxon>
        <taxon>Bacilli</taxon>
        <taxon>Bacillales</taxon>
        <taxon>Paenibacillaceae</taxon>
        <taxon>Paenibacillus</taxon>
    </lineage>
</organism>
<proteinExistence type="predicted"/>
<evidence type="ECO:0000313" key="2">
    <source>
        <dbReference type="EMBL" id="MEC0230006.1"/>
    </source>
</evidence>
<name>A0ABU6G767_9BACL</name>
<reference evidence="2 3" key="1">
    <citation type="submission" date="2023-03" db="EMBL/GenBank/DDBJ databases">
        <title>Bacillus Genome Sequencing.</title>
        <authorList>
            <person name="Dunlap C."/>
        </authorList>
    </citation>
    <scope>NUCLEOTIDE SEQUENCE [LARGE SCALE GENOMIC DNA]</scope>
    <source>
        <strain evidence="2 3">BD-533</strain>
    </source>
</reference>
<feature type="transmembrane region" description="Helical" evidence="1">
    <location>
        <begin position="186"/>
        <end position="205"/>
    </location>
</feature>
<dbReference type="EMBL" id="JARLKY010000060">
    <property type="protein sequence ID" value="MEC0230006.1"/>
    <property type="molecule type" value="Genomic_DNA"/>
</dbReference>
<comment type="caution">
    <text evidence="2">The sequence shown here is derived from an EMBL/GenBank/DDBJ whole genome shotgun (WGS) entry which is preliminary data.</text>
</comment>
<protein>
    <recommendedName>
        <fullName evidence="4">ABC transporter permease</fullName>
    </recommendedName>
</protein>
<dbReference type="Proteomes" id="UP001338137">
    <property type="component" value="Unassembled WGS sequence"/>
</dbReference>
<feature type="transmembrane region" description="Helical" evidence="1">
    <location>
        <begin position="118"/>
        <end position="142"/>
    </location>
</feature>